<dbReference type="CDD" id="cd02440">
    <property type="entry name" value="AdoMet_MTases"/>
    <property type="match status" value="1"/>
</dbReference>
<keyword evidence="2" id="KW-0489">Methyltransferase</keyword>
<evidence type="ECO:0000313" key="6">
    <source>
        <dbReference type="Proteomes" id="UP000013270"/>
    </source>
</evidence>
<sequence>MKDLFSSGSALYQQARPSYPQDVVQEILNHVPERSFAWDCGAGSGQFTQLLTPYFDHIVATDLSEKQLQLAPYFDNVSYQVQSAEHTSFAAHSFDLISVAQAIHWFDFDGFYKEVQRTLKPQGILAVLGYGLIQVENKVIHSMIQDVYFKKLNGYWDAERRYIDEEYQTIPFPFEEITVASFKMQYQWSAAQLLKYLSTWSAIKHYCEKNQDHPLLELAEQLSSEYEDLKIEFPVFLRLGRVKQVKKKCFMKK</sequence>
<dbReference type="GO" id="GO:0008757">
    <property type="term" value="F:S-adenosylmethionine-dependent methyltransferase activity"/>
    <property type="evidence" value="ECO:0007669"/>
    <property type="project" value="InterPro"/>
</dbReference>
<dbReference type="AlphaFoldDB" id="N8X6Q0"/>
<dbReference type="Gene3D" id="3.40.50.150">
    <property type="entry name" value="Vaccinia Virus protein VP39"/>
    <property type="match status" value="1"/>
</dbReference>
<evidence type="ECO:0000259" key="4">
    <source>
        <dbReference type="Pfam" id="PF08241"/>
    </source>
</evidence>
<gene>
    <name evidence="5" type="ORF">F963_04064</name>
</gene>
<dbReference type="InterPro" id="IPR029063">
    <property type="entry name" value="SAM-dependent_MTases_sf"/>
</dbReference>
<proteinExistence type="inferred from homology"/>
<organism evidence="5 6">
    <name type="scientific">Acinetobacter bereziniae NIPH 3</name>
    <dbReference type="NCBI Taxonomy" id="1217651"/>
    <lineage>
        <taxon>Bacteria</taxon>
        <taxon>Pseudomonadati</taxon>
        <taxon>Pseudomonadota</taxon>
        <taxon>Gammaproteobacteria</taxon>
        <taxon>Moraxellales</taxon>
        <taxon>Moraxellaceae</taxon>
        <taxon>Acinetobacter</taxon>
    </lineage>
</organism>
<dbReference type="GO" id="GO:0032259">
    <property type="term" value="P:methylation"/>
    <property type="evidence" value="ECO:0007669"/>
    <property type="project" value="UniProtKB-KW"/>
</dbReference>
<dbReference type="Pfam" id="PF08241">
    <property type="entry name" value="Methyltransf_11"/>
    <property type="match status" value="1"/>
</dbReference>
<dbReference type="InterPro" id="IPR013216">
    <property type="entry name" value="Methyltransf_11"/>
</dbReference>
<dbReference type="PANTHER" id="PTHR44942">
    <property type="entry name" value="METHYLTRANSF_11 DOMAIN-CONTAINING PROTEIN"/>
    <property type="match status" value="1"/>
</dbReference>
<dbReference type="RefSeq" id="WP_004825473.1">
    <property type="nucleotide sequence ID" value="NZ_KB849460.1"/>
</dbReference>
<feature type="domain" description="Methyltransferase type 11" evidence="4">
    <location>
        <begin position="39"/>
        <end position="126"/>
    </location>
</feature>
<comment type="caution">
    <text evidence="5">The sequence shown here is derived from an EMBL/GenBank/DDBJ whole genome shotgun (WGS) entry which is preliminary data.</text>
</comment>
<evidence type="ECO:0000313" key="5">
    <source>
        <dbReference type="EMBL" id="ENV20017.1"/>
    </source>
</evidence>
<comment type="similarity">
    <text evidence="1">Belongs to the methyltransferase superfamily.</text>
</comment>
<evidence type="ECO:0000256" key="1">
    <source>
        <dbReference type="ARBA" id="ARBA00008361"/>
    </source>
</evidence>
<protein>
    <recommendedName>
        <fullName evidence="4">Methyltransferase type 11 domain-containing protein</fullName>
    </recommendedName>
</protein>
<evidence type="ECO:0000256" key="3">
    <source>
        <dbReference type="ARBA" id="ARBA00022679"/>
    </source>
</evidence>
<keyword evidence="3" id="KW-0808">Transferase</keyword>
<dbReference type="PATRIC" id="fig|1217651.3.peg.4007"/>
<name>N8X6Q0_ACIBZ</name>
<dbReference type="InterPro" id="IPR051052">
    <property type="entry name" value="Diverse_substrate_MTase"/>
</dbReference>
<dbReference type="PANTHER" id="PTHR44942:SF4">
    <property type="entry name" value="METHYLTRANSFERASE TYPE 11 DOMAIN-CONTAINING PROTEIN"/>
    <property type="match status" value="1"/>
</dbReference>
<reference evidence="5 6" key="1">
    <citation type="submission" date="2013-02" db="EMBL/GenBank/DDBJ databases">
        <title>The Genome Sequence of Acinetobacter bereziniae NIPH 3.</title>
        <authorList>
            <consortium name="The Broad Institute Genome Sequencing Platform"/>
            <consortium name="The Broad Institute Genome Sequencing Center for Infectious Disease"/>
            <person name="Cerqueira G."/>
            <person name="Feldgarden M."/>
            <person name="Courvalin P."/>
            <person name="Perichon B."/>
            <person name="Grillot-Courvalin C."/>
            <person name="Clermont D."/>
            <person name="Rocha E."/>
            <person name="Yoon E.-J."/>
            <person name="Nemec A."/>
            <person name="Walker B."/>
            <person name="Young S.K."/>
            <person name="Zeng Q."/>
            <person name="Gargeya S."/>
            <person name="Fitzgerald M."/>
            <person name="Haas B."/>
            <person name="Abouelleil A."/>
            <person name="Alvarado L."/>
            <person name="Arachchi H.M."/>
            <person name="Berlin A.M."/>
            <person name="Chapman S.B."/>
            <person name="Dewar J."/>
            <person name="Goldberg J."/>
            <person name="Griggs A."/>
            <person name="Gujja S."/>
            <person name="Hansen M."/>
            <person name="Howarth C."/>
            <person name="Imamovic A."/>
            <person name="Larimer J."/>
            <person name="McCowan C."/>
            <person name="Murphy C."/>
            <person name="Neiman D."/>
            <person name="Pearson M."/>
            <person name="Priest M."/>
            <person name="Roberts A."/>
            <person name="Saif S."/>
            <person name="Shea T."/>
            <person name="Sisk P."/>
            <person name="Sykes S."/>
            <person name="Wortman J."/>
            <person name="Nusbaum C."/>
            <person name="Birren B."/>
        </authorList>
    </citation>
    <scope>NUCLEOTIDE SEQUENCE [LARGE SCALE GENOMIC DNA]</scope>
    <source>
        <strain evidence="5 6">NIPH 3</strain>
    </source>
</reference>
<evidence type="ECO:0000256" key="2">
    <source>
        <dbReference type="ARBA" id="ARBA00022603"/>
    </source>
</evidence>
<dbReference type="HOGENOM" id="CLU_049344_5_1_6"/>
<dbReference type="Proteomes" id="UP000013270">
    <property type="component" value="Unassembled WGS sequence"/>
</dbReference>
<dbReference type="EMBL" id="APPK01000054">
    <property type="protein sequence ID" value="ENV20017.1"/>
    <property type="molecule type" value="Genomic_DNA"/>
</dbReference>
<dbReference type="SUPFAM" id="SSF53335">
    <property type="entry name" value="S-adenosyl-L-methionine-dependent methyltransferases"/>
    <property type="match status" value="1"/>
</dbReference>
<accession>N8X6Q0</accession>